<evidence type="ECO:0000256" key="5">
    <source>
        <dbReference type="ARBA" id="ARBA00023002"/>
    </source>
</evidence>
<dbReference type="HOGENOM" id="CLU_033716_1_1_11"/>
<comment type="function">
    <text evidence="8">Involved in the coupling of aromatic side chains of the heptapeptide of vancomycin.</text>
</comment>
<sequence>MTATYPAAKDDPATPMGAIYAEYPPMSRVVFPSGCEGWLVTRYEDVRLIFSDTRFSRNLLAPGAPCLIEPGDFSTGEHSILNMDPPDHTRLRKLTAQAFTVRRIAGLRPRIQEIADTLLRAMAEHGPPLDLVEMFAFPLPTAVMCEILGVPYEGRERFRRWSRVIVTPMAYSPAEVAQARRDGADDMAALVAVKRETPGEDLLSVLVHARDEDGDRLTEAELIDLATQLLLAGHETTVSLIATGIVLLTAHPDQLAALRSDPSLTEGAVEEIMRFDGPADASLLRVALEDVELSAGRVRRGEAVLAHTGAANRDEAAFPGASRFDIRRRNAPQLGFGHGLHFCLGAALARLEGEIAFRTLLDGLPGLDLAVPASAIAWRPPLSIRGPEAVPVTWATTKRD</sequence>
<evidence type="ECO:0000256" key="4">
    <source>
        <dbReference type="ARBA" id="ARBA00022723"/>
    </source>
</evidence>
<dbReference type="KEGG" id="aoi:AORI_1716"/>
<dbReference type="AlphaFoldDB" id="R4SL47"/>
<dbReference type="PRINTS" id="PR00385">
    <property type="entry name" value="P450"/>
</dbReference>
<accession>R4SL47</accession>
<gene>
    <name evidence="10" type="ORF">AORI_1716</name>
</gene>
<evidence type="ECO:0000256" key="1">
    <source>
        <dbReference type="ARBA" id="ARBA00004660"/>
    </source>
</evidence>
<dbReference type="RefSeq" id="WP_016332108.1">
    <property type="nucleotide sequence ID" value="NC_021252.1"/>
</dbReference>
<evidence type="ECO:0000256" key="9">
    <source>
        <dbReference type="RuleBase" id="RU000461"/>
    </source>
</evidence>
<comment type="similarity">
    <text evidence="2 9">Belongs to the cytochrome P450 family.</text>
</comment>
<reference evidence="10 11" key="1">
    <citation type="journal article" date="2013" name="BMC Genomics">
        <title>ContigScape: a Cytoscape plugin facilitating microbial genome gap closing.</title>
        <authorList>
            <person name="Tang B."/>
            <person name="Wang Q."/>
            <person name="Yang M."/>
            <person name="Xie F."/>
            <person name="Zhu Y."/>
            <person name="Zhuo Y."/>
            <person name="Wang S."/>
            <person name="Gao H."/>
            <person name="Ding X."/>
            <person name="Zhang L."/>
            <person name="Zhao G."/>
            <person name="Zheng H."/>
        </authorList>
    </citation>
    <scope>NUCLEOTIDE SEQUENCE [LARGE SCALE GENOMIC DNA]</scope>
    <source>
        <strain evidence="10 11">HCCB10007</strain>
    </source>
</reference>
<keyword evidence="3 9" id="KW-0349">Heme</keyword>
<dbReference type="PANTHER" id="PTHR46696:SF1">
    <property type="entry name" value="CYTOCHROME P450 YJIB-RELATED"/>
    <property type="match status" value="1"/>
</dbReference>
<dbReference type="GO" id="GO:0020037">
    <property type="term" value="F:heme binding"/>
    <property type="evidence" value="ECO:0007669"/>
    <property type="project" value="InterPro"/>
</dbReference>
<dbReference type="InterPro" id="IPR001128">
    <property type="entry name" value="Cyt_P450"/>
</dbReference>
<dbReference type="Gene3D" id="1.10.630.10">
    <property type="entry name" value="Cytochrome P450"/>
    <property type="match status" value="1"/>
</dbReference>
<evidence type="ECO:0000256" key="7">
    <source>
        <dbReference type="ARBA" id="ARBA00023033"/>
    </source>
</evidence>
<organism evidence="10 11">
    <name type="scientific">Amycolatopsis keratiniphila</name>
    <dbReference type="NCBI Taxonomy" id="129921"/>
    <lineage>
        <taxon>Bacteria</taxon>
        <taxon>Bacillati</taxon>
        <taxon>Actinomycetota</taxon>
        <taxon>Actinomycetes</taxon>
        <taxon>Pseudonocardiales</taxon>
        <taxon>Pseudonocardiaceae</taxon>
        <taxon>Amycolatopsis</taxon>
        <taxon>Amycolatopsis japonica group</taxon>
    </lineage>
</organism>
<dbReference type="GO" id="GO:0016705">
    <property type="term" value="F:oxidoreductase activity, acting on paired donors, with incorporation or reduction of molecular oxygen"/>
    <property type="evidence" value="ECO:0007669"/>
    <property type="project" value="InterPro"/>
</dbReference>
<dbReference type="GO" id="GO:0004497">
    <property type="term" value="F:monooxygenase activity"/>
    <property type="evidence" value="ECO:0007669"/>
    <property type="project" value="UniProtKB-KW"/>
</dbReference>
<evidence type="ECO:0000256" key="3">
    <source>
        <dbReference type="ARBA" id="ARBA00022617"/>
    </source>
</evidence>
<keyword evidence="5 9" id="KW-0560">Oxidoreductase</keyword>
<keyword evidence="7 9" id="KW-0503">Monooxygenase</keyword>
<evidence type="ECO:0000256" key="2">
    <source>
        <dbReference type="ARBA" id="ARBA00010617"/>
    </source>
</evidence>
<dbReference type="FunFam" id="1.10.630.10:FF:000018">
    <property type="entry name" value="Cytochrome P450 monooxygenase"/>
    <property type="match status" value="1"/>
</dbReference>
<dbReference type="InterPro" id="IPR036396">
    <property type="entry name" value="Cyt_P450_sf"/>
</dbReference>
<dbReference type="EMBL" id="CP003410">
    <property type="protein sequence ID" value="AGM04304.1"/>
    <property type="molecule type" value="Genomic_DNA"/>
</dbReference>
<dbReference type="PANTHER" id="PTHR46696">
    <property type="entry name" value="P450, PUTATIVE (EUROFUNG)-RELATED"/>
    <property type="match status" value="1"/>
</dbReference>
<keyword evidence="11" id="KW-1185">Reference proteome</keyword>
<dbReference type="InterPro" id="IPR017972">
    <property type="entry name" value="Cyt_P450_CS"/>
</dbReference>
<dbReference type="CDD" id="cd11031">
    <property type="entry name" value="Cyp158A-like"/>
    <property type="match status" value="1"/>
</dbReference>
<dbReference type="PROSITE" id="PS00086">
    <property type="entry name" value="CYTOCHROME_P450"/>
    <property type="match status" value="1"/>
</dbReference>
<keyword evidence="6 9" id="KW-0408">Iron</keyword>
<dbReference type="Proteomes" id="UP000013968">
    <property type="component" value="Chromosome"/>
</dbReference>
<proteinExistence type="inferred from homology"/>
<dbReference type="PRINTS" id="PR00359">
    <property type="entry name" value="BP450"/>
</dbReference>
<keyword evidence="4 9" id="KW-0479">Metal-binding</keyword>
<dbReference type="Pfam" id="PF00067">
    <property type="entry name" value="p450"/>
    <property type="match status" value="1"/>
</dbReference>
<dbReference type="PATRIC" id="fig|1156913.3.peg.1756"/>
<dbReference type="InterPro" id="IPR002397">
    <property type="entry name" value="Cyt_P450_B"/>
</dbReference>
<evidence type="ECO:0000256" key="6">
    <source>
        <dbReference type="ARBA" id="ARBA00023004"/>
    </source>
</evidence>
<name>R4SL47_9PSEU</name>
<comment type="pathway">
    <text evidence="1">Antibiotic biosynthesis; vancomycin biosynthesis.</text>
</comment>
<protein>
    <submittedName>
        <fullName evidence="10">Cytochrome P450-like enzyme</fullName>
    </submittedName>
</protein>
<dbReference type="GO" id="GO:0005506">
    <property type="term" value="F:iron ion binding"/>
    <property type="evidence" value="ECO:0007669"/>
    <property type="project" value="InterPro"/>
</dbReference>
<evidence type="ECO:0000256" key="8">
    <source>
        <dbReference type="ARBA" id="ARBA00055433"/>
    </source>
</evidence>
<evidence type="ECO:0000313" key="10">
    <source>
        <dbReference type="EMBL" id="AGM04304.1"/>
    </source>
</evidence>
<dbReference type="SUPFAM" id="SSF48264">
    <property type="entry name" value="Cytochrome P450"/>
    <property type="match status" value="1"/>
</dbReference>
<evidence type="ECO:0000313" key="11">
    <source>
        <dbReference type="Proteomes" id="UP000013968"/>
    </source>
</evidence>